<keyword evidence="1" id="KW-0812">Transmembrane</keyword>
<dbReference type="EMBL" id="FOQG01000006">
    <property type="protein sequence ID" value="SFI24172.1"/>
    <property type="molecule type" value="Genomic_DNA"/>
</dbReference>
<dbReference type="RefSeq" id="WP_091112493.1">
    <property type="nucleotide sequence ID" value="NZ_BKAF01000021.1"/>
</dbReference>
<organism evidence="2 3">
    <name type="scientific">Nocardioides psychrotolerans</name>
    <dbReference type="NCBI Taxonomy" id="1005945"/>
    <lineage>
        <taxon>Bacteria</taxon>
        <taxon>Bacillati</taxon>
        <taxon>Actinomycetota</taxon>
        <taxon>Actinomycetes</taxon>
        <taxon>Propionibacteriales</taxon>
        <taxon>Nocardioidaceae</taxon>
        <taxon>Nocardioides</taxon>
    </lineage>
</organism>
<dbReference type="OrthoDB" id="3784263at2"/>
<evidence type="ECO:0000313" key="2">
    <source>
        <dbReference type="EMBL" id="SFI24172.1"/>
    </source>
</evidence>
<reference evidence="2 3" key="1">
    <citation type="submission" date="2016-10" db="EMBL/GenBank/DDBJ databases">
        <authorList>
            <person name="de Groot N.N."/>
        </authorList>
    </citation>
    <scope>NUCLEOTIDE SEQUENCE [LARGE SCALE GENOMIC DNA]</scope>
    <source>
        <strain evidence="2 3">CGMCC 1.11156</strain>
    </source>
</reference>
<keyword evidence="3" id="KW-1185">Reference proteome</keyword>
<gene>
    <name evidence="2" type="ORF">SAMN05216561_106180</name>
</gene>
<dbReference type="STRING" id="1005945.SAMN05216561_106180"/>
<name>A0A1I3GLQ9_9ACTN</name>
<sequence>MLAAAEPSATGLAATGLTGPTSYSPWLTWLAVLLVVLVVLYYAGVTWWARRPGGRRGTPALAETRRRHLARLDEVEASVGRAELSLRGAHQAISEIVRSFATAAGPLDARPLTLEQLRLVGPSGLVDVVALVYPPEFSPAAQGEPAERLAPALADARALVSDWLP</sequence>
<keyword evidence="1" id="KW-0472">Membrane</keyword>
<dbReference type="Proteomes" id="UP000198649">
    <property type="component" value="Unassembled WGS sequence"/>
</dbReference>
<keyword evidence="1" id="KW-1133">Transmembrane helix</keyword>
<dbReference type="AlphaFoldDB" id="A0A1I3GLQ9"/>
<protein>
    <submittedName>
        <fullName evidence="2">Uncharacterized protein</fullName>
    </submittedName>
</protein>
<evidence type="ECO:0000256" key="1">
    <source>
        <dbReference type="SAM" id="Phobius"/>
    </source>
</evidence>
<proteinExistence type="predicted"/>
<accession>A0A1I3GLQ9</accession>
<feature type="transmembrane region" description="Helical" evidence="1">
    <location>
        <begin position="26"/>
        <end position="49"/>
    </location>
</feature>
<evidence type="ECO:0000313" key="3">
    <source>
        <dbReference type="Proteomes" id="UP000198649"/>
    </source>
</evidence>